<feature type="region of interest" description="Disordered" evidence="1">
    <location>
        <begin position="377"/>
        <end position="410"/>
    </location>
</feature>
<dbReference type="InterPro" id="IPR055710">
    <property type="entry name" value="DUF7286"/>
</dbReference>
<organism evidence="2 3">
    <name type="scientific">Halogranum salarium B-1</name>
    <dbReference type="NCBI Taxonomy" id="1210908"/>
    <lineage>
        <taxon>Archaea</taxon>
        <taxon>Methanobacteriati</taxon>
        <taxon>Methanobacteriota</taxon>
        <taxon>Stenosarchaea group</taxon>
        <taxon>Halobacteria</taxon>
        <taxon>Halobacteriales</taxon>
        <taxon>Haloferacaceae</taxon>
    </lineage>
</organism>
<dbReference type="EMBL" id="ALJD01000003">
    <property type="protein sequence ID" value="EJN60640.1"/>
    <property type="molecule type" value="Genomic_DNA"/>
</dbReference>
<accession>J2ZIU2</accession>
<evidence type="ECO:0000256" key="1">
    <source>
        <dbReference type="SAM" id="MobiDB-lite"/>
    </source>
</evidence>
<feature type="region of interest" description="Disordered" evidence="1">
    <location>
        <begin position="299"/>
        <end position="322"/>
    </location>
</feature>
<feature type="compositionally biased region" description="Basic and acidic residues" evidence="1">
    <location>
        <begin position="394"/>
        <end position="410"/>
    </location>
</feature>
<dbReference type="PATRIC" id="fig|1210908.3.peg.1187"/>
<feature type="region of interest" description="Disordered" evidence="1">
    <location>
        <begin position="469"/>
        <end position="494"/>
    </location>
</feature>
<dbReference type="Proteomes" id="UP000007813">
    <property type="component" value="Unassembled WGS sequence"/>
</dbReference>
<dbReference type="AlphaFoldDB" id="J2ZIU2"/>
<dbReference type="Pfam" id="PF23957">
    <property type="entry name" value="DUF7286"/>
    <property type="match status" value="1"/>
</dbReference>
<protein>
    <submittedName>
        <fullName evidence="2">Uncharacterized protein</fullName>
    </submittedName>
</protein>
<dbReference type="eggNOG" id="arCOG02945">
    <property type="taxonomic scope" value="Archaea"/>
</dbReference>
<sequence length="1039" mass="112001">MVRVRLADDRRARVPFALIGVLLLVGSATYATTLTTGGPHRYDDAVDTAMDRTEASISPALRSAVKTAARDAARDPVTVAADTPAGQVLNASTPFRDALRLRIYLAARERLEATHYRNADVVASASLPAVSELRDLSAAKRRVIVERATNGTALTVTVRNVTTTARRDGSVVAHDTETVTLTVSTPVLLVHERTSRYERRLSRGPLDGPGLGRRLTAGLAPIVWARSAGQYAGMPIANVLGNRHVELAANGGTLATQRAVFGHDDPRARRGLQQATVAVGVQDLHAGTESTLRSRLERTYPPTPVSLTGTGAPPALAEAGPSPNRTLSVGVNRTADVAFVGLVSGGRPRPQSSEFDRVLRASYRAEARLVTDVERTLAEDEPRRRPPGENWSLVDERERERNDVDDAGTSERWDVGDEQFTSFARRVTRHNRVVRVWRRGNETRRRVHHWEERYHVRVAVVGEYAPRASAPTRPVRPRFERGGALDGPNLRGVPSTATDRLLTTNRDTVAVRAVDGDTGDTSTVVYGARPDELSTWVARDVAHLRSHVRNVSVDVEARAVATGQVNPPALLAERLRERRAALVDAPTTYDGVADRARVAARAAYLDRVVTRLEERAATQEESTDVLDEALSKADVGSTDRLAAALSASDRSTDPAYRDVGVGDRSDGVALVPDGSPGYLTLSAVSNDHVEAVPDGRRYRPLTARNVNVFAVPYGDATDGVLSLFQSNPQVDLRTAGSTLVAANRTLEQASNESLRARRDTLRRSVGRSLSVVEKRVRRPVTQETSLTKRAYRAAVDAAFSRWDGAGHRALAVTNGSFARALTAEVRARDDLTARDADRLGARLRVAVGRAAQREAASVPRKEVNGTSQAIRAYAHSTVKSYVAAGAESVAERGGERAARRVLDETVDGVPAGLPVAPVPGYWYATVNVWSVSVRGEYLRFTVRAYSDHADGSGTTLQYVRDGSPVTLDVDGDGEAERLGRSERISFETQAVAVTAVPGGRWVGDVDGDADERSTGWKSGPGCVARKSSEAGAAAKCRAT</sequence>
<evidence type="ECO:0000313" key="3">
    <source>
        <dbReference type="Proteomes" id="UP000007813"/>
    </source>
</evidence>
<reference evidence="2 3" key="1">
    <citation type="journal article" date="2012" name="J. Bacteriol.">
        <title>Draft Genome Sequence of the Extremely Halophilic Archaeon Halogranum salarium B-1T.</title>
        <authorList>
            <person name="Kim K.K."/>
            <person name="Lee K.C."/>
            <person name="Lee J.S."/>
        </authorList>
    </citation>
    <scope>NUCLEOTIDE SEQUENCE [LARGE SCALE GENOMIC DNA]</scope>
    <source>
        <strain evidence="2 3">B-1</strain>
    </source>
</reference>
<feature type="compositionally biased region" description="Basic and acidic residues" evidence="1">
    <location>
        <begin position="377"/>
        <end position="387"/>
    </location>
</feature>
<name>J2ZIU2_9EURY</name>
<gene>
    <name evidence="2" type="ORF">HSB1_12430</name>
</gene>
<proteinExistence type="predicted"/>
<comment type="caution">
    <text evidence="2">The sequence shown here is derived from an EMBL/GenBank/DDBJ whole genome shotgun (WGS) entry which is preliminary data.</text>
</comment>
<feature type="region of interest" description="Disordered" evidence="1">
    <location>
        <begin position="1002"/>
        <end position="1039"/>
    </location>
</feature>
<evidence type="ECO:0000313" key="2">
    <source>
        <dbReference type="EMBL" id="EJN60640.1"/>
    </source>
</evidence>